<reference evidence="1" key="1">
    <citation type="journal article" date="2020" name="New Phytol.">
        <title>Comparative genomics reveals dynamic genome evolution in host specialist ectomycorrhizal fungi.</title>
        <authorList>
            <person name="Lofgren L.A."/>
            <person name="Nguyen N.H."/>
            <person name="Vilgalys R."/>
            <person name="Ruytinx J."/>
            <person name="Liao H.L."/>
            <person name="Branco S."/>
            <person name="Kuo A."/>
            <person name="LaButti K."/>
            <person name="Lipzen A."/>
            <person name="Andreopoulos W."/>
            <person name="Pangilinan J."/>
            <person name="Riley R."/>
            <person name="Hundley H."/>
            <person name="Na H."/>
            <person name="Barry K."/>
            <person name="Grigoriev I.V."/>
            <person name="Stajich J.E."/>
            <person name="Kennedy P.G."/>
        </authorList>
    </citation>
    <scope>NUCLEOTIDE SEQUENCE</scope>
    <source>
        <strain evidence="1">MN1</strain>
    </source>
</reference>
<gene>
    <name evidence="1" type="ORF">BJ212DRAFT_659058</name>
</gene>
<dbReference type="RefSeq" id="XP_041185128.1">
    <property type="nucleotide sequence ID" value="XM_041343758.1"/>
</dbReference>
<sequence length="259" mass="29548">MLQHALVNMVDFAMHMIGTTSLFPGIQHPALPKLKFLDVPLKLRSLLGWIRIKKEIKTVSLTCSAWNWFMSYSHFLQANLVADKILVSVFGSLIVMQGGYSYIRTLISWLRLTVKTTAFKSYRTLLSVLLRMIRHCQFVLNGKERSLREQSLALSSQLVTNQDGLTASVTLAVPRLPEAAVTTFNFQLPSSTKDRMARRLDNPLISFLLPLCLNHRSADTRGMYMFKTRMSHLRLRKVLWTVPSKHVDVRANDKIQMGS</sequence>
<keyword evidence="2" id="KW-1185">Reference proteome</keyword>
<evidence type="ECO:0000313" key="2">
    <source>
        <dbReference type="Proteomes" id="UP000807769"/>
    </source>
</evidence>
<dbReference type="Proteomes" id="UP000807769">
    <property type="component" value="Unassembled WGS sequence"/>
</dbReference>
<protein>
    <submittedName>
        <fullName evidence="1">Uncharacterized protein</fullName>
    </submittedName>
</protein>
<name>A0A9P7DIR3_9AGAM</name>
<dbReference type="GeneID" id="64637774"/>
<dbReference type="AlphaFoldDB" id="A0A9P7DIR3"/>
<proteinExistence type="predicted"/>
<evidence type="ECO:0000313" key="1">
    <source>
        <dbReference type="EMBL" id="KAG1794487.1"/>
    </source>
</evidence>
<dbReference type="EMBL" id="JABBWG010000381">
    <property type="protein sequence ID" value="KAG1794487.1"/>
    <property type="molecule type" value="Genomic_DNA"/>
</dbReference>
<organism evidence="1 2">
    <name type="scientific">Suillus subaureus</name>
    <dbReference type="NCBI Taxonomy" id="48587"/>
    <lineage>
        <taxon>Eukaryota</taxon>
        <taxon>Fungi</taxon>
        <taxon>Dikarya</taxon>
        <taxon>Basidiomycota</taxon>
        <taxon>Agaricomycotina</taxon>
        <taxon>Agaricomycetes</taxon>
        <taxon>Agaricomycetidae</taxon>
        <taxon>Boletales</taxon>
        <taxon>Suillineae</taxon>
        <taxon>Suillaceae</taxon>
        <taxon>Suillus</taxon>
    </lineage>
</organism>
<dbReference type="OrthoDB" id="2688188at2759"/>
<accession>A0A9P7DIR3</accession>
<comment type="caution">
    <text evidence="1">The sequence shown here is derived from an EMBL/GenBank/DDBJ whole genome shotgun (WGS) entry which is preliminary data.</text>
</comment>